<evidence type="ECO:0000313" key="2">
    <source>
        <dbReference type="EMBL" id="EDV22338.1"/>
    </source>
</evidence>
<feature type="compositionally biased region" description="Low complexity" evidence="1">
    <location>
        <begin position="37"/>
        <end position="55"/>
    </location>
</feature>
<dbReference type="PANTHER" id="PTHR14740">
    <property type="entry name" value="CASPASE ACTIVITY AND APOPTOSIS INHIBITOR 1"/>
    <property type="match status" value="1"/>
</dbReference>
<gene>
    <name evidence="2" type="ORF">TRIADDRAFT_58836</name>
</gene>
<feature type="compositionally biased region" description="Basic residues" evidence="1">
    <location>
        <begin position="13"/>
        <end position="33"/>
    </location>
</feature>
<evidence type="ECO:0000313" key="3">
    <source>
        <dbReference type="Proteomes" id="UP000009022"/>
    </source>
</evidence>
<protein>
    <submittedName>
        <fullName evidence="2">Uncharacterized protein</fullName>
    </submittedName>
</protein>
<dbReference type="Pfam" id="PF15335">
    <property type="entry name" value="CAAP1"/>
    <property type="match status" value="1"/>
</dbReference>
<dbReference type="HOGENOM" id="CLU_1091196_0_0_1"/>
<dbReference type="InParanoid" id="B3S3T2"/>
<dbReference type="RefSeq" id="XP_002114882.1">
    <property type="nucleotide sequence ID" value="XM_002114846.1"/>
</dbReference>
<dbReference type="Proteomes" id="UP000009022">
    <property type="component" value="Unassembled WGS sequence"/>
</dbReference>
<sequence>MSEHESYGENRSSKRRKRKEKKKSKHRKVKKKKYSAESRSPSLSLSSQSPSISESELANDYHSRVLPVEEQINNFRELRSYYNDREQLLSLAIDHLNNEFEDIIPEILREIGLDELKAMCLSELSTLKSNTLRDILGMERASSDDEDLQMREEELQQCQSSDQDISSSASVDKEVQIDGNTLADTDATAVTEDIQIADKNPNSSNQQGSTSTVTDIPDRTDSTSDDSGSDNEVLERKLREKLLRSLLENKKKRKC</sequence>
<dbReference type="KEGG" id="tad:TRIADDRAFT_58836"/>
<dbReference type="EMBL" id="DS985249">
    <property type="protein sequence ID" value="EDV22338.1"/>
    <property type="molecule type" value="Genomic_DNA"/>
</dbReference>
<feature type="compositionally biased region" description="Basic and acidic residues" evidence="1">
    <location>
        <begin position="1"/>
        <end position="12"/>
    </location>
</feature>
<dbReference type="GeneID" id="6756277"/>
<evidence type="ECO:0000256" key="1">
    <source>
        <dbReference type="SAM" id="MobiDB-lite"/>
    </source>
</evidence>
<dbReference type="OrthoDB" id="10064012at2759"/>
<dbReference type="AlphaFoldDB" id="B3S3T2"/>
<keyword evidence="3" id="KW-1185">Reference proteome</keyword>
<name>B3S3T2_TRIAD</name>
<dbReference type="CTD" id="6756277"/>
<proteinExistence type="predicted"/>
<dbReference type="InterPro" id="IPR038991">
    <property type="entry name" value="CAAP1"/>
</dbReference>
<dbReference type="GO" id="GO:0042981">
    <property type="term" value="P:regulation of apoptotic process"/>
    <property type="evidence" value="ECO:0007669"/>
    <property type="project" value="InterPro"/>
</dbReference>
<feature type="region of interest" description="Disordered" evidence="1">
    <location>
        <begin position="195"/>
        <end position="235"/>
    </location>
</feature>
<organism evidence="2 3">
    <name type="scientific">Trichoplax adhaerens</name>
    <name type="common">Trichoplax reptans</name>
    <dbReference type="NCBI Taxonomy" id="10228"/>
    <lineage>
        <taxon>Eukaryota</taxon>
        <taxon>Metazoa</taxon>
        <taxon>Placozoa</taxon>
        <taxon>Uniplacotomia</taxon>
        <taxon>Trichoplacea</taxon>
        <taxon>Trichoplacidae</taxon>
        <taxon>Trichoplax</taxon>
    </lineage>
</organism>
<accession>B3S3T2</accession>
<feature type="region of interest" description="Disordered" evidence="1">
    <location>
        <begin position="1"/>
        <end position="55"/>
    </location>
</feature>
<feature type="compositionally biased region" description="Polar residues" evidence="1">
    <location>
        <begin position="200"/>
        <end position="213"/>
    </location>
</feature>
<dbReference type="PANTHER" id="PTHR14740:SF3">
    <property type="entry name" value="CASPASE ACTIVITY AND APOPTOSIS INHIBITOR 1"/>
    <property type="match status" value="1"/>
</dbReference>
<reference evidence="2 3" key="1">
    <citation type="journal article" date="2008" name="Nature">
        <title>The Trichoplax genome and the nature of placozoans.</title>
        <authorList>
            <person name="Srivastava M."/>
            <person name="Begovic E."/>
            <person name="Chapman J."/>
            <person name="Putnam N.H."/>
            <person name="Hellsten U."/>
            <person name="Kawashima T."/>
            <person name="Kuo A."/>
            <person name="Mitros T."/>
            <person name="Salamov A."/>
            <person name="Carpenter M.L."/>
            <person name="Signorovitch A.Y."/>
            <person name="Moreno M.A."/>
            <person name="Kamm K."/>
            <person name="Grimwood J."/>
            <person name="Schmutz J."/>
            <person name="Shapiro H."/>
            <person name="Grigoriev I.V."/>
            <person name="Buss L.W."/>
            <person name="Schierwater B."/>
            <person name="Dellaporta S.L."/>
            <person name="Rokhsar D.S."/>
        </authorList>
    </citation>
    <scope>NUCLEOTIDE SEQUENCE [LARGE SCALE GENOMIC DNA]</scope>
    <source>
        <strain evidence="2 3">Grell-BS-1999</strain>
    </source>
</reference>